<gene>
    <name evidence="2" type="ORF">GCM10010517_44540</name>
</gene>
<comment type="caution">
    <text evidence="2">The sequence shown here is derived from an EMBL/GenBank/DDBJ whole genome shotgun (WGS) entry which is preliminary data.</text>
</comment>
<evidence type="ECO:0000313" key="2">
    <source>
        <dbReference type="EMBL" id="GAA2881565.1"/>
    </source>
</evidence>
<dbReference type="EMBL" id="BAAAVI010000032">
    <property type="protein sequence ID" value="GAA2881565.1"/>
    <property type="molecule type" value="Genomic_DNA"/>
</dbReference>
<evidence type="ECO:0000256" key="1">
    <source>
        <dbReference type="SAM" id="MobiDB-lite"/>
    </source>
</evidence>
<dbReference type="Proteomes" id="UP001500831">
    <property type="component" value="Unassembled WGS sequence"/>
</dbReference>
<sequence length="230" mass="25230">MTAPAACHVSIPASGTRCHSTGRAPTPRRTGWARSRVPVGAGLTDTPDSPTQVCLRIGRELDPHGAPTYRLEPSDVRTVLLRPAPGVSGRAWAWGKDGDAHAKAFSVDRQVIARDRIHRLTLLTGIVTILRHENDHVEVHAATEAEAARVLTVERCGADRATISGCLGSPPPGRRLRRRLGRQGGDVDPFYDHEFAIRIGQVTRLAWEDTVREGAAAHCRIDRQWWTRSD</sequence>
<organism evidence="2 3">
    <name type="scientific">Streptosporangium fragile</name>
    <dbReference type="NCBI Taxonomy" id="46186"/>
    <lineage>
        <taxon>Bacteria</taxon>
        <taxon>Bacillati</taxon>
        <taxon>Actinomycetota</taxon>
        <taxon>Actinomycetes</taxon>
        <taxon>Streptosporangiales</taxon>
        <taxon>Streptosporangiaceae</taxon>
        <taxon>Streptosporangium</taxon>
    </lineage>
</organism>
<proteinExistence type="predicted"/>
<reference evidence="3" key="1">
    <citation type="journal article" date="2019" name="Int. J. Syst. Evol. Microbiol.">
        <title>The Global Catalogue of Microorganisms (GCM) 10K type strain sequencing project: providing services to taxonomists for standard genome sequencing and annotation.</title>
        <authorList>
            <consortium name="The Broad Institute Genomics Platform"/>
            <consortium name="The Broad Institute Genome Sequencing Center for Infectious Disease"/>
            <person name="Wu L."/>
            <person name="Ma J."/>
        </authorList>
    </citation>
    <scope>NUCLEOTIDE SEQUENCE [LARGE SCALE GENOMIC DNA]</scope>
    <source>
        <strain evidence="3">JCM 6242</strain>
    </source>
</reference>
<protein>
    <submittedName>
        <fullName evidence="2">Uncharacterized protein</fullName>
    </submittedName>
</protein>
<feature type="region of interest" description="Disordered" evidence="1">
    <location>
        <begin position="12"/>
        <end position="31"/>
    </location>
</feature>
<keyword evidence="3" id="KW-1185">Reference proteome</keyword>
<accession>A0ABP6IGP5</accession>
<name>A0ABP6IGP5_9ACTN</name>
<evidence type="ECO:0000313" key="3">
    <source>
        <dbReference type="Proteomes" id="UP001500831"/>
    </source>
</evidence>